<feature type="domain" description="PRTase-CE" evidence="1">
    <location>
        <begin position="13"/>
        <end position="98"/>
    </location>
</feature>
<dbReference type="InterPro" id="IPR056920">
    <property type="entry name" value="PRTase-CE"/>
</dbReference>
<dbReference type="Proteomes" id="UP000029221">
    <property type="component" value="Unassembled WGS sequence"/>
</dbReference>
<dbReference type="AlphaFoldDB" id="A0A090PXP5"/>
<evidence type="ECO:0000313" key="2">
    <source>
        <dbReference type="EMBL" id="GAK95510.1"/>
    </source>
</evidence>
<dbReference type="Pfam" id="PF24390">
    <property type="entry name" value="PRTase-CE"/>
    <property type="match status" value="1"/>
</dbReference>
<evidence type="ECO:0000259" key="1">
    <source>
        <dbReference type="Pfam" id="PF24390"/>
    </source>
</evidence>
<evidence type="ECO:0000313" key="3">
    <source>
        <dbReference type="Proteomes" id="UP000029221"/>
    </source>
</evidence>
<keyword evidence="3" id="KW-1185">Reference proteome</keyword>
<dbReference type="EMBL" id="BBML01000001">
    <property type="protein sequence ID" value="GAK95510.1"/>
    <property type="molecule type" value="Genomic_DNA"/>
</dbReference>
<organism evidence="2 3">
    <name type="scientific">Nonlabens tegetincola</name>
    <dbReference type="NCBI Taxonomy" id="323273"/>
    <lineage>
        <taxon>Bacteria</taxon>
        <taxon>Pseudomonadati</taxon>
        <taxon>Bacteroidota</taxon>
        <taxon>Flavobacteriia</taxon>
        <taxon>Flavobacteriales</taxon>
        <taxon>Flavobacteriaceae</taxon>
        <taxon>Nonlabens</taxon>
    </lineage>
</organism>
<comment type="caution">
    <text evidence="2">The sequence shown here is derived from an EMBL/GenBank/DDBJ whole genome shotgun (WGS) entry which is preliminary data.</text>
</comment>
<accession>A0A090PXP5</accession>
<reference evidence="2" key="1">
    <citation type="journal article" date="2014" name="Genome Announc.">
        <title>Draft Genome Sequences of Marine Flavobacterium Nonlabens Strains NR17, NR24, NR27, NR32, NR33, and Ara13.</title>
        <authorList>
            <person name="Nakanishi M."/>
            <person name="Meirelles P."/>
            <person name="Suzuki R."/>
            <person name="Takatani N."/>
            <person name="Mino S."/>
            <person name="Suda W."/>
            <person name="Oshima K."/>
            <person name="Hattori M."/>
            <person name="Ohkuma M."/>
            <person name="Hosokawa M."/>
            <person name="Miyashita K."/>
            <person name="Thompson F.L."/>
            <person name="Niwa A."/>
            <person name="Sawabe T."/>
            <person name="Sawabe T."/>
        </authorList>
    </citation>
    <scope>NUCLEOTIDE SEQUENCE [LARGE SCALE GENOMIC DNA]</scope>
    <source>
        <strain evidence="2">JCM 19294</strain>
    </source>
</reference>
<dbReference type="eggNOG" id="ENOG5030ZJE">
    <property type="taxonomic scope" value="Bacteria"/>
</dbReference>
<gene>
    <name evidence="2" type="ORF">JCM19294_2292</name>
</gene>
<protein>
    <recommendedName>
        <fullName evidence="1">PRTase-CE domain-containing protein</fullName>
    </recommendedName>
</protein>
<proteinExistence type="predicted"/>
<sequence>MEEGFELLKENKRKYQSCIELKKGTELGYELKDRAKVREQIVQMETILSDKIKKRYLKDHSLGWGKSEALFTWTRFNIPNNVYPIFWWRRYKDNTNRKVMFNRVQ</sequence>
<name>A0A090PXP5_9FLAO</name>